<gene>
    <name evidence="1" type="ORF">BV25DRAFT_1823064</name>
</gene>
<comment type="caution">
    <text evidence="1">The sequence shown here is derived from an EMBL/GenBank/DDBJ whole genome shotgun (WGS) entry which is preliminary data.</text>
</comment>
<dbReference type="EMBL" id="MU277198">
    <property type="protein sequence ID" value="KAI0064659.1"/>
    <property type="molecule type" value="Genomic_DNA"/>
</dbReference>
<proteinExistence type="predicted"/>
<keyword evidence="2" id="KW-1185">Reference proteome</keyword>
<evidence type="ECO:0000313" key="1">
    <source>
        <dbReference type="EMBL" id="KAI0064659.1"/>
    </source>
</evidence>
<name>A0ACB8T720_9AGAM</name>
<sequence>MPLPSSKAGYLFIAAALLLFVFGSYAVLFSAFLPLSGVTPLDVIARDAHYKYFALLVIPTTSYFVIANWVGWQYFMNS</sequence>
<protein>
    <submittedName>
        <fullName evidence="1">Uncharacterized protein</fullName>
    </submittedName>
</protein>
<reference evidence="1" key="2">
    <citation type="journal article" date="2022" name="New Phytol.">
        <title>Evolutionary transition to the ectomycorrhizal habit in the genomes of a hyperdiverse lineage of mushroom-forming fungi.</title>
        <authorList>
            <person name="Looney B."/>
            <person name="Miyauchi S."/>
            <person name="Morin E."/>
            <person name="Drula E."/>
            <person name="Courty P.E."/>
            <person name="Kohler A."/>
            <person name="Kuo A."/>
            <person name="LaButti K."/>
            <person name="Pangilinan J."/>
            <person name="Lipzen A."/>
            <person name="Riley R."/>
            <person name="Andreopoulos W."/>
            <person name="He G."/>
            <person name="Johnson J."/>
            <person name="Nolan M."/>
            <person name="Tritt A."/>
            <person name="Barry K.W."/>
            <person name="Grigoriev I.V."/>
            <person name="Nagy L.G."/>
            <person name="Hibbett D."/>
            <person name="Henrissat B."/>
            <person name="Matheny P.B."/>
            <person name="Labbe J."/>
            <person name="Martin F.M."/>
        </authorList>
    </citation>
    <scope>NUCLEOTIDE SEQUENCE</scope>
    <source>
        <strain evidence="1">HHB10654</strain>
    </source>
</reference>
<reference evidence="1" key="1">
    <citation type="submission" date="2021-03" db="EMBL/GenBank/DDBJ databases">
        <authorList>
            <consortium name="DOE Joint Genome Institute"/>
            <person name="Ahrendt S."/>
            <person name="Looney B.P."/>
            <person name="Miyauchi S."/>
            <person name="Morin E."/>
            <person name="Drula E."/>
            <person name="Courty P.E."/>
            <person name="Chicoki N."/>
            <person name="Fauchery L."/>
            <person name="Kohler A."/>
            <person name="Kuo A."/>
            <person name="Labutti K."/>
            <person name="Pangilinan J."/>
            <person name="Lipzen A."/>
            <person name="Riley R."/>
            <person name="Andreopoulos W."/>
            <person name="He G."/>
            <person name="Johnson J."/>
            <person name="Barry K.W."/>
            <person name="Grigoriev I.V."/>
            <person name="Nagy L."/>
            <person name="Hibbett D."/>
            <person name="Henrissat B."/>
            <person name="Matheny P.B."/>
            <person name="Labbe J."/>
            <person name="Martin F."/>
        </authorList>
    </citation>
    <scope>NUCLEOTIDE SEQUENCE</scope>
    <source>
        <strain evidence="1">HHB10654</strain>
    </source>
</reference>
<dbReference type="Proteomes" id="UP000814140">
    <property type="component" value="Unassembled WGS sequence"/>
</dbReference>
<accession>A0ACB8T720</accession>
<evidence type="ECO:0000313" key="2">
    <source>
        <dbReference type="Proteomes" id="UP000814140"/>
    </source>
</evidence>
<organism evidence="1 2">
    <name type="scientific">Artomyces pyxidatus</name>
    <dbReference type="NCBI Taxonomy" id="48021"/>
    <lineage>
        <taxon>Eukaryota</taxon>
        <taxon>Fungi</taxon>
        <taxon>Dikarya</taxon>
        <taxon>Basidiomycota</taxon>
        <taxon>Agaricomycotina</taxon>
        <taxon>Agaricomycetes</taxon>
        <taxon>Russulales</taxon>
        <taxon>Auriscalpiaceae</taxon>
        <taxon>Artomyces</taxon>
    </lineage>
</organism>